<proteinExistence type="predicted"/>
<dbReference type="GeneID" id="78777596"/>
<dbReference type="CTD" id="78777596"/>
<protein>
    <submittedName>
        <fullName evidence="1">Uncharacterized protein</fullName>
    </submittedName>
</protein>
<comment type="caution">
    <text evidence="1">The sequence shown here is derived from an EMBL/GenBank/DDBJ whole genome shotgun (WGS) entry which is preliminary data.</text>
</comment>
<sequence>MNFQYFVKWPPNAKTLDKVSLRIRTARCSKRIRVVIKAYGRDIGYNTWKPEQKDRFNLKERIDLFHLFRESEPEEFQARFQLGITIGDQLICRLEIHRPNDVFFESLQICFESIQSFDENDTSIEQLNLGSMVPVVKKENFNILKLFYTYSQNQLEGFIKAVYYFESIFGCRLMSVRINGTDADEFSMNFKNVVERLNLSHIVMNDWELYNLATVSEKDLSYILENVNTKLLSYGFCRGNNAANHRQERFLLDNLKNIKCSRMLLSVSNCTNRTMINFISNWLSAPVVWGRSMYVTLKENVNMQSIITGLSERKSGEQVGYNVVQQSNRHWQIITSCNKKLQIGLSPKGLMMVVENDTEH</sequence>
<evidence type="ECO:0000313" key="2">
    <source>
        <dbReference type="Proteomes" id="UP000483820"/>
    </source>
</evidence>
<dbReference type="AlphaFoldDB" id="A0A6A5FV19"/>
<dbReference type="KEGG" id="crq:GCK72_022914"/>
<dbReference type="RefSeq" id="XP_053578695.1">
    <property type="nucleotide sequence ID" value="XM_053735129.1"/>
</dbReference>
<organism evidence="1 2">
    <name type="scientific">Caenorhabditis remanei</name>
    <name type="common">Caenorhabditis vulgaris</name>
    <dbReference type="NCBI Taxonomy" id="31234"/>
    <lineage>
        <taxon>Eukaryota</taxon>
        <taxon>Metazoa</taxon>
        <taxon>Ecdysozoa</taxon>
        <taxon>Nematoda</taxon>
        <taxon>Chromadorea</taxon>
        <taxon>Rhabditida</taxon>
        <taxon>Rhabditina</taxon>
        <taxon>Rhabditomorpha</taxon>
        <taxon>Rhabditoidea</taxon>
        <taxon>Rhabditidae</taxon>
        <taxon>Peloderinae</taxon>
        <taxon>Caenorhabditis</taxon>
    </lineage>
</organism>
<reference evidence="1 2" key="1">
    <citation type="submission" date="2019-12" db="EMBL/GenBank/DDBJ databases">
        <title>Chromosome-level assembly of the Caenorhabditis remanei genome.</title>
        <authorList>
            <person name="Teterina A.A."/>
            <person name="Willis J.H."/>
            <person name="Phillips P.C."/>
        </authorList>
    </citation>
    <scope>NUCLEOTIDE SEQUENCE [LARGE SCALE GENOMIC DNA]</scope>
    <source>
        <strain evidence="1 2">PX506</strain>
        <tissue evidence="1">Whole organism</tissue>
    </source>
</reference>
<name>A0A6A5FV19_CAERE</name>
<dbReference type="Proteomes" id="UP000483820">
    <property type="component" value="Chromosome X"/>
</dbReference>
<dbReference type="EMBL" id="WUAV01000006">
    <property type="protein sequence ID" value="KAF1746458.1"/>
    <property type="molecule type" value="Genomic_DNA"/>
</dbReference>
<evidence type="ECO:0000313" key="1">
    <source>
        <dbReference type="EMBL" id="KAF1746458.1"/>
    </source>
</evidence>
<gene>
    <name evidence="1" type="ORF">GCK72_022914</name>
</gene>
<accession>A0A6A5FV19</accession>